<dbReference type="Proteomes" id="UP000001070">
    <property type="component" value="Unassembled WGS sequence"/>
</dbReference>
<keyword evidence="2" id="KW-1185">Reference proteome</keyword>
<dbReference type="OMA" id="ACGIKDQ"/>
<name>B4J450_DROGR</name>
<dbReference type="OrthoDB" id="7886556at2759"/>
<organism evidence="2">
    <name type="scientific">Drosophila grimshawi</name>
    <name type="common">Hawaiian fruit fly</name>
    <name type="synonym">Idiomyia grimshawi</name>
    <dbReference type="NCBI Taxonomy" id="7222"/>
    <lineage>
        <taxon>Eukaryota</taxon>
        <taxon>Metazoa</taxon>
        <taxon>Ecdysozoa</taxon>
        <taxon>Arthropoda</taxon>
        <taxon>Hexapoda</taxon>
        <taxon>Insecta</taxon>
        <taxon>Pterygota</taxon>
        <taxon>Neoptera</taxon>
        <taxon>Endopterygota</taxon>
        <taxon>Diptera</taxon>
        <taxon>Brachycera</taxon>
        <taxon>Muscomorpha</taxon>
        <taxon>Ephydroidea</taxon>
        <taxon>Drosophilidae</taxon>
        <taxon>Drosophila</taxon>
        <taxon>Hawaiian Drosophila</taxon>
    </lineage>
</organism>
<evidence type="ECO:0000313" key="2">
    <source>
        <dbReference type="Proteomes" id="UP000001070"/>
    </source>
</evidence>
<dbReference type="STRING" id="7222.B4J450"/>
<sequence length="152" mass="17261">MATTNVEEQQLSAKAKALEVQKERNIYDNFATPLAGTFLNLPQESVVLKCPACGIKDQSVIENDLKWWASEINRIVGCLFVYVAYHADQNSMSEETRPVYFAVGPNVREISCPYCKVLAKTRLVRSWLRCCTKRHHCGACGEYLGVYRRPQL</sequence>
<evidence type="ECO:0000313" key="1">
    <source>
        <dbReference type="EMBL" id="EDW02656.1"/>
    </source>
</evidence>
<dbReference type="HOGENOM" id="CLU_1697341_0_0_1"/>
<proteinExistence type="predicted"/>
<dbReference type="EMBL" id="CH916367">
    <property type="protein sequence ID" value="EDW02656.1"/>
    <property type="molecule type" value="Genomic_DNA"/>
</dbReference>
<dbReference type="PhylomeDB" id="B4J450"/>
<dbReference type="AlphaFoldDB" id="B4J450"/>
<protein>
    <submittedName>
        <fullName evidence="1">GH22105</fullName>
    </submittedName>
</protein>
<gene>
    <name evidence="1" type="primary">Dgri\GH22105</name>
    <name evidence="1" type="ORF">Dgri_GH22105</name>
</gene>
<dbReference type="eggNOG" id="ENOG502RWP4">
    <property type="taxonomic scope" value="Eukaryota"/>
</dbReference>
<accession>B4J450</accession>
<dbReference type="InParanoid" id="B4J450"/>
<reference evidence="1 2" key="1">
    <citation type="journal article" date="2007" name="Nature">
        <title>Evolution of genes and genomes on the Drosophila phylogeny.</title>
        <authorList>
            <consortium name="Drosophila 12 Genomes Consortium"/>
            <person name="Clark A.G."/>
            <person name="Eisen M.B."/>
            <person name="Smith D.R."/>
            <person name="Bergman C.M."/>
            <person name="Oliver B."/>
            <person name="Markow T.A."/>
            <person name="Kaufman T.C."/>
            <person name="Kellis M."/>
            <person name="Gelbart W."/>
            <person name="Iyer V.N."/>
            <person name="Pollard D.A."/>
            <person name="Sackton T.B."/>
            <person name="Larracuente A.M."/>
            <person name="Singh N.D."/>
            <person name="Abad J.P."/>
            <person name="Abt D.N."/>
            <person name="Adryan B."/>
            <person name="Aguade M."/>
            <person name="Akashi H."/>
            <person name="Anderson W.W."/>
            <person name="Aquadro C.F."/>
            <person name="Ardell D.H."/>
            <person name="Arguello R."/>
            <person name="Artieri C.G."/>
            <person name="Barbash D.A."/>
            <person name="Barker D."/>
            <person name="Barsanti P."/>
            <person name="Batterham P."/>
            <person name="Batzoglou S."/>
            <person name="Begun D."/>
            <person name="Bhutkar A."/>
            <person name="Blanco E."/>
            <person name="Bosak S.A."/>
            <person name="Bradley R.K."/>
            <person name="Brand A.D."/>
            <person name="Brent M.R."/>
            <person name="Brooks A.N."/>
            <person name="Brown R.H."/>
            <person name="Butlin R.K."/>
            <person name="Caggese C."/>
            <person name="Calvi B.R."/>
            <person name="Bernardo de Carvalho A."/>
            <person name="Caspi A."/>
            <person name="Castrezana S."/>
            <person name="Celniker S.E."/>
            <person name="Chang J.L."/>
            <person name="Chapple C."/>
            <person name="Chatterji S."/>
            <person name="Chinwalla A."/>
            <person name="Civetta A."/>
            <person name="Clifton S.W."/>
            <person name="Comeron J.M."/>
            <person name="Costello J.C."/>
            <person name="Coyne J.A."/>
            <person name="Daub J."/>
            <person name="David R.G."/>
            <person name="Delcher A.L."/>
            <person name="Delehaunty K."/>
            <person name="Do C.B."/>
            <person name="Ebling H."/>
            <person name="Edwards K."/>
            <person name="Eickbush T."/>
            <person name="Evans J.D."/>
            <person name="Filipski A."/>
            <person name="Findeiss S."/>
            <person name="Freyhult E."/>
            <person name="Fulton L."/>
            <person name="Fulton R."/>
            <person name="Garcia A.C."/>
            <person name="Gardiner A."/>
            <person name="Garfield D.A."/>
            <person name="Garvin B.E."/>
            <person name="Gibson G."/>
            <person name="Gilbert D."/>
            <person name="Gnerre S."/>
            <person name="Godfrey J."/>
            <person name="Good R."/>
            <person name="Gotea V."/>
            <person name="Gravely B."/>
            <person name="Greenberg A.J."/>
            <person name="Griffiths-Jones S."/>
            <person name="Gross S."/>
            <person name="Guigo R."/>
            <person name="Gustafson E.A."/>
            <person name="Haerty W."/>
            <person name="Hahn M.W."/>
            <person name="Halligan D.L."/>
            <person name="Halpern A.L."/>
            <person name="Halter G.M."/>
            <person name="Han M.V."/>
            <person name="Heger A."/>
            <person name="Hillier L."/>
            <person name="Hinrichs A.S."/>
            <person name="Holmes I."/>
            <person name="Hoskins R.A."/>
            <person name="Hubisz M.J."/>
            <person name="Hultmark D."/>
            <person name="Huntley M.A."/>
            <person name="Jaffe D.B."/>
            <person name="Jagadeeshan S."/>
            <person name="Jeck W.R."/>
            <person name="Johnson J."/>
            <person name="Jones C.D."/>
            <person name="Jordan W.C."/>
            <person name="Karpen G.H."/>
            <person name="Kataoka E."/>
            <person name="Keightley P.D."/>
            <person name="Kheradpour P."/>
            <person name="Kirkness E.F."/>
            <person name="Koerich L.B."/>
            <person name="Kristiansen K."/>
            <person name="Kudrna D."/>
            <person name="Kulathinal R.J."/>
            <person name="Kumar S."/>
            <person name="Kwok R."/>
            <person name="Lander E."/>
            <person name="Langley C.H."/>
            <person name="Lapoint R."/>
            <person name="Lazzaro B.P."/>
            <person name="Lee S.J."/>
            <person name="Levesque L."/>
            <person name="Li R."/>
            <person name="Lin C.F."/>
            <person name="Lin M.F."/>
            <person name="Lindblad-Toh K."/>
            <person name="Llopart A."/>
            <person name="Long M."/>
            <person name="Low L."/>
            <person name="Lozovsky E."/>
            <person name="Lu J."/>
            <person name="Luo M."/>
            <person name="Machado C.A."/>
            <person name="Makalowski W."/>
            <person name="Marzo M."/>
            <person name="Matsuda M."/>
            <person name="Matzkin L."/>
            <person name="McAllister B."/>
            <person name="McBride C.S."/>
            <person name="McKernan B."/>
            <person name="McKernan K."/>
            <person name="Mendez-Lago M."/>
            <person name="Minx P."/>
            <person name="Mollenhauer M.U."/>
            <person name="Montooth K."/>
            <person name="Mount S.M."/>
            <person name="Mu X."/>
            <person name="Myers E."/>
            <person name="Negre B."/>
            <person name="Newfeld S."/>
            <person name="Nielsen R."/>
            <person name="Noor M.A."/>
            <person name="O'Grady P."/>
            <person name="Pachter L."/>
            <person name="Papaceit M."/>
            <person name="Parisi M.J."/>
            <person name="Parisi M."/>
            <person name="Parts L."/>
            <person name="Pedersen J.S."/>
            <person name="Pesole G."/>
            <person name="Phillippy A.M."/>
            <person name="Ponting C.P."/>
            <person name="Pop M."/>
            <person name="Porcelli D."/>
            <person name="Powell J.R."/>
            <person name="Prohaska S."/>
            <person name="Pruitt K."/>
            <person name="Puig M."/>
            <person name="Quesneville H."/>
            <person name="Ram K.R."/>
            <person name="Rand D."/>
            <person name="Rasmussen M.D."/>
            <person name="Reed L.K."/>
            <person name="Reenan R."/>
            <person name="Reily A."/>
            <person name="Remington K.A."/>
            <person name="Rieger T.T."/>
            <person name="Ritchie M.G."/>
            <person name="Robin C."/>
            <person name="Rogers Y.H."/>
            <person name="Rohde C."/>
            <person name="Rozas J."/>
            <person name="Rubenfield M.J."/>
            <person name="Ruiz A."/>
            <person name="Russo S."/>
            <person name="Salzberg S.L."/>
            <person name="Sanchez-Gracia A."/>
            <person name="Saranga D.J."/>
            <person name="Sato H."/>
            <person name="Schaeffer S.W."/>
            <person name="Schatz M.C."/>
            <person name="Schlenke T."/>
            <person name="Schwartz R."/>
            <person name="Segarra C."/>
            <person name="Singh R.S."/>
            <person name="Sirot L."/>
            <person name="Sirota M."/>
            <person name="Sisneros N.B."/>
            <person name="Smith C.D."/>
            <person name="Smith T.F."/>
            <person name="Spieth J."/>
            <person name="Stage D.E."/>
            <person name="Stark A."/>
            <person name="Stephan W."/>
            <person name="Strausberg R.L."/>
            <person name="Strempel S."/>
            <person name="Sturgill D."/>
            <person name="Sutton G."/>
            <person name="Sutton G.G."/>
            <person name="Tao W."/>
            <person name="Teichmann S."/>
            <person name="Tobari Y.N."/>
            <person name="Tomimura Y."/>
            <person name="Tsolas J.M."/>
            <person name="Valente V.L."/>
            <person name="Venter E."/>
            <person name="Venter J.C."/>
            <person name="Vicario S."/>
            <person name="Vieira F.G."/>
            <person name="Vilella A.J."/>
            <person name="Villasante A."/>
            <person name="Walenz B."/>
            <person name="Wang J."/>
            <person name="Wasserman M."/>
            <person name="Watts T."/>
            <person name="Wilson D."/>
            <person name="Wilson R.K."/>
            <person name="Wing R.A."/>
            <person name="Wolfner M.F."/>
            <person name="Wong A."/>
            <person name="Wong G.K."/>
            <person name="Wu C.I."/>
            <person name="Wu G."/>
            <person name="Yamamoto D."/>
            <person name="Yang H.P."/>
            <person name="Yang S.P."/>
            <person name="Yorke J.A."/>
            <person name="Yoshida K."/>
            <person name="Zdobnov E."/>
            <person name="Zhang P."/>
            <person name="Zhang Y."/>
            <person name="Zimin A.V."/>
            <person name="Baldwin J."/>
            <person name="Abdouelleil A."/>
            <person name="Abdulkadir J."/>
            <person name="Abebe A."/>
            <person name="Abera B."/>
            <person name="Abreu J."/>
            <person name="Acer S.C."/>
            <person name="Aftuck L."/>
            <person name="Alexander A."/>
            <person name="An P."/>
            <person name="Anderson E."/>
            <person name="Anderson S."/>
            <person name="Arachi H."/>
            <person name="Azer M."/>
            <person name="Bachantsang P."/>
            <person name="Barry A."/>
            <person name="Bayul T."/>
            <person name="Berlin A."/>
            <person name="Bessette D."/>
            <person name="Bloom T."/>
            <person name="Blye J."/>
            <person name="Boguslavskiy L."/>
            <person name="Bonnet C."/>
            <person name="Boukhgalter B."/>
            <person name="Bourzgui I."/>
            <person name="Brown A."/>
            <person name="Cahill P."/>
            <person name="Channer S."/>
            <person name="Cheshatsang Y."/>
            <person name="Chuda L."/>
            <person name="Citroen M."/>
            <person name="Collymore A."/>
            <person name="Cooke P."/>
            <person name="Costello M."/>
            <person name="D'Aco K."/>
            <person name="Daza R."/>
            <person name="De Haan G."/>
            <person name="DeGray S."/>
            <person name="DeMaso C."/>
            <person name="Dhargay N."/>
            <person name="Dooley K."/>
            <person name="Dooley E."/>
            <person name="Doricent M."/>
            <person name="Dorje P."/>
            <person name="Dorjee K."/>
            <person name="Dupes A."/>
            <person name="Elong R."/>
            <person name="Falk J."/>
            <person name="Farina A."/>
            <person name="Faro S."/>
            <person name="Ferguson D."/>
            <person name="Fisher S."/>
            <person name="Foley C.D."/>
            <person name="Franke A."/>
            <person name="Friedrich D."/>
            <person name="Gadbois L."/>
            <person name="Gearin G."/>
            <person name="Gearin C.R."/>
            <person name="Giannoukos G."/>
            <person name="Goode T."/>
            <person name="Graham J."/>
            <person name="Grandbois E."/>
            <person name="Grewal S."/>
            <person name="Gyaltsen K."/>
            <person name="Hafez N."/>
            <person name="Hagos B."/>
            <person name="Hall J."/>
            <person name="Henson C."/>
            <person name="Hollinger A."/>
            <person name="Honan T."/>
            <person name="Huard M.D."/>
            <person name="Hughes L."/>
            <person name="Hurhula B."/>
            <person name="Husby M.E."/>
            <person name="Kamat A."/>
            <person name="Kanga B."/>
            <person name="Kashin S."/>
            <person name="Khazanovich D."/>
            <person name="Kisner P."/>
            <person name="Lance K."/>
            <person name="Lara M."/>
            <person name="Lee W."/>
            <person name="Lennon N."/>
            <person name="Letendre F."/>
            <person name="LeVine R."/>
            <person name="Lipovsky A."/>
            <person name="Liu X."/>
            <person name="Liu J."/>
            <person name="Liu S."/>
            <person name="Lokyitsang T."/>
            <person name="Lokyitsang Y."/>
            <person name="Lubonja R."/>
            <person name="Lui A."/>
            <person name="MacDonald P."/>
            <person name="Magnisalis V."/>
            <person name="Maru K."/>
            <person name="Matthews C."/>
            <person name="McCusker W."/>
            <person name="McDonough S."/>
            <person name="Mehta T."/>
            <person name="Meldrim J."/>
            <person name="Meneus L."/>
            <person name="Mihai O."/>
            <person name="Mihalev A."/>
            <person name="Mihova T."/>
            <person name="Mittelman R."/>
            <person name="Mlenga V."/>
            <person name="Montmayeur A."/>
            <person name="Mulrain L."/>
            <person name="Navidi A."/>
            <person name="Naylor J."/>
            <person name="Negash T."/>
            <person name="Nguyen T."/>
            <person name="Nguyen N."/>
            <person name="Nicol R."/>
            <person name="Norbu C."/>
            <person name="Norbu N."/>
            <person name="Novod N."/>
            <person name="O'Neill B."/>
            <person name="Osman S."/>
            <person name="Markiewicz E."/>
            <person name="Oyono O.L."/>
            <person name="Patti C."/>
            <person name="Phunkhang P."/>
            <person name="Pierre F."/>
            <person name="Priest M."/>
            <person name="Raghuraman S."/>
            <person name="Rege F."/>
            <person name="Reyes R."/>
            <person name="Rise C."/>
            <person name="Rogov P."/>
            <person name="Ross K."/>
            <person name="Ryan E."/>
            <person name="Settipalli S."/>
            <person name="Shea T."/>
            <person name="Sherpa N."/>
            <person name="Shi L."/>
            <person name="Shih D."/>
            <person name="Sparrow T."/>
            <person name="Spaulding J."/>
            <person name="Stalker J."/>
            <person name="Stange-Thomann N."/>
            <person name="Stavropoulos S."/>
            <person name="Stone C."/>
            <person name="Strader C."/>
            <person name="Tesfaye S."/>
            <person name="Thomson T."/>
            <person name="Thoulutsang Y."/>
            <person name="Thoulutsang D."/>
            <person name="Topham K."/>
            <person name="Topping I."/>
            <person name="Tsamla T."/>
            <person name="Vassiliev H."/>
            <person name="Vo A."/>
            <person name="Wangchuk T."/>
            <person name="Wangdi T."/>
            <person name="Weiand M."/>
            <person name="Wilkinson J."/>
            <person name="Wilson A."/>
            <person name="Yadav S."/>
            <person name="Young G."/>
            <person name="Yu Q."/>
            <person name="Zembek L."/>
            <person name="Zhong D."/>
            <person name="Zimmer A."/>
            <person name="Zwirko Z."/>
            <person name="Jaffe D.B."/>
            <person name="Alvarez P."/>
            <person name="Brockman W."/>
            <person name="Butler J."/>
            <person name="Chin C."/>
            <person name="Gnerre S."/>
            <person name="Grabherr M."/>
            <person name="Kleber M."/>
            <person name="Mauceli E."/>
            <person name="MacCallum I."/>
        </authorList>
    </citation>
    <scope>NUCLEOTIDE SEQUENCE [LARGE SCALE GENOMIC DNA]</scope>
    <source>
        <strain evidence="2">Tucson 15287-2541.00</strain>
    </source>
</reference>